<feature type="region of interest" description="Disordered" evidence="2">
    <location>
        <begin position="1287"/>
        <end position="1341"/>
    </location>
</feature>
<evidence type="ECO:0000313" key="3">
    <source>
        <dbReference type="EMBL" id="KAG5476906.1"/>
    </source>
</evidence>
<feature type="compositionally biased region" description="Basic and acidic residues" evidence="2">
    <location>
        <begin position="1221"/>
        <end position="1236"/>
    </location>
</feature>
<dbReference type="Proteomes" id="UP000673552">
    <property type="component" value="Unassembled WGS sequence"/>
</dbReference>
<protein>
    <submittedName>
        <fullName evidence="3">Uncharacterized protein</fullName>
    </submittedName>
</protein>
<dbReference type="KEGG" id="lmat:92515223"/>
<feature type="region of interest" description="Disordered" evidence="2">
    <location>
        <begin position="525"/>
        <end position="547"/>
    </location>
</feature>
<feature type="compositionally biased region" description="Basic and acidic residues" evidence="2">
    <location>
        <begin position="602"/>
        <end position="611"/>
    </location>
</feature>
<sequence length="1513" mass="163235">MTSDGVVSLAQRMLSLEDIIRQQELTIGAVLQRLRDVEQYAAAESRSREQTQQHLYALLEERGGSTSEVVHRIQAAVESHSERLSALQAEVQGQGAALRDVNDKHDAALRGMEQRLQAEVSGAHHRALTGETASAEAIRTLQAQLQSMASAAQAIETRSHDDFLALQQQMNAEIAALRQRSDNLESAMRDALRDVHGSLSDDVRRAAAQQRGDMDGAVERIKQELAALDQRMRIDMNQLHSAEQTDISDLRRRIGDLESSLRASIQSAANGLANEMARVVQHTQVQDKRQATAHQAILQELAKHDSQIETVDLNWRGSVTDLSAKIGEDVAAAQQRSAARDQALQSEVSAVQDRFVATTDSLRRDLTALASSVQENSVKPMQEVQSALGVQEQRLGRIADDCASMQEYLKTFAAHVDDDVAQLKQVTEAAVRAAHADMLERLQQTSASVMTSPYSEMLHTEVNRGLAKLWDDAKSVFVAQRSFSEVQTQLSTLESAVRVELCALAEHSKDVWRSLEELRAAHLRATQQPTMAAPATRSPSRAPQKQDPAVAIEFHKTATRQPATAATAATAGPSSSTLAKVPRATSDTATVEEIDRDDDEQNERPGQHEEDIKGLRASLQPLRTSQAPGFSNCANLIHAGSTSIANDAAAAATATRFEDASREANAAALEAAESARTARIAQEESVRVVGEVRLALERVDVLEGALQKHLKQLRAMRAAAAPAQQDQPPPPSPRSPLVESGKALATLSETKVPRSSSASLAALTAREAEREHRVGDTTALVKHPNTPDQLRAHRSLRVEALTAREADVVEVPGSSTGEVFLLRQDRTDCRLPARVQVRPATTGARTIPRKSATSSDALLEAAPVESALSKSSPSRGSNLAEVLLPTYQFVRKREFTSFKDFIKREIDSVWAEVMKVRRAGGLSKEELLLYMSQNKEQMLSTVLKIIQQQEEEMLGVLSSIKAQLTEVQRSPDLVREIRVFPIDSGQHLEGFVRSLSSNLKAAPLAAKPAPPSTATIAAEPLQGRAQKALSRSATQRPATPRAQASNAAITAPSGQLLLLTPRCNRSVVDSGLSSECSSVPLQPQLIPPIVRRGVSPPRLRPEQQEVLYVSIDEMGSPKLSSSPHCEVSHYSAARGASWEGQQSLQTHTKDVLGDPKAAAPAPHLLEPTNLTSKHHPAGMPSTSVPLHEDKHSPSTSVLISAARPPSLGSLRSAASAGTGTKEGREPGSDASSHMDRTAPAPHPLRSCSKLSADGCHSLEEKRYLKESKSPRNPTGSSYHLNPLHEIEASDFSPPTEPTVRLQATSTAAPSPVVGARAGDRGRPLLEEDSRQPAVHVPPSSDAALDKCLSVKTSEGSDIYFQSVESTRPPRSCVRRRPAGAGDTVPARQGASPSSASELGHLYKLPSPISGKLRAHSPPFSSPMLEPPQRDRWPAPDQGNTSVKIDPDCSSDIIHLGPCAGPAGDDPGDRSRSSEETPSNVFAVRVLDSSICRVDDASREGHSSGMGIHLYREL</sequence>
<feature type="compositionally biased region" description="Polar residues" evidence="2">
    <location>
        <begin position="1029"/>
        <end position="1047"/>
    </location>
</feature>
<feature type="coiled-coil region" evidence="1">
    <location>
        <begin position="138"/>
        <end position="194"/>
    </location>
</feature>
<feature type="compositionally biased region" description="Low complexity" evidence="2">
    <location>
        <begin position="754"/>
        <end position="765"/>
    </location>
</feature>
<reference evidence="4" key="1">
    <citation type="journal article" date="2021" name="Microbiol. Resour. Announc.">
        <title>LGAAP: Leishmaniinae Genome Assembly and Annotation Pipeline.</title>
        <authorList>
            <person name="Almutairi H."/>
            <person name="Urbaniak M.D."/>
            <person name="Bates M.D."/>
            <person name="Jariyapan N."/>
            <person name="Kwakye-Nuako G."/>
            <person name="Thomaz-Soccol V."/>
            <person name="Al-Salem W.S."/>
            <person name="Dillon R.J."/>
            <person name="Bates P.A."/>
            <person name="Gatherer D."/>
        </authorList>
    </citation>
    <scope>NUCLEOTIDE SEQUENCE [LARGE SCALE GENOMIC DNA]</scope>
</reference>
<gene>
    <name evidence="3" type="ORF">LSCM1_05238</name>
</gene>
<feature type="compositionally biased region" description="Basic and acidic residues" evidence="2">
    <location>
        <begin position="1317"/>
        <end position="1330"/>
    </location>
</feature>
<accession>A0A836HFK7</accession>
<keyword evidence="4" id="KW-1185">Reference proteome</keyword>
<proteinExistence type="predicted"/>
<reference evidence="4" key="2">
    <citation type="journal article" date="2021" name="Sci. Data">
        <title>Chromosome-scale genome sequencing, assembly and annotation of six genomes from subfamily Leishmaniinae.</title>
        <authorList>
            <person name="Almutairi H."/>
            <person name="Urbaniak M.D."/>
            <person name="Bates M.D."/>
            <person name="Jariyapan N."/>
            <person name="Kwakye-Nuako G."/>
            <person name="Thomaz Soccol V."/>
            <person name="Al-Salem W.S."/>
            <person name="Dillon R.J."/>
            <person name="Bates P.A."/>
            <person name="Gatherer D."/>
        </authorList>
    </citation>
    <scope>NUCLEOTIDE SEQUENCE [LARGE SCALE GENOMIC DNA]</scope>
</reference>
<feature type="compositionally biased region" description="Acidic residues" evidence="2">
    <location>
        <begin position="590"/>
        <end position="601"/>
    </location>
</feature>
<organism evidence="3 4">
    <name type="scientific">Leishmania martiniquensis</name>
    <dbReference type="NCBI Taxonomy" id="1580590"/>
    <lineage>
        <taxon>Eukaryota</taxon>
        <taxon>Discoba</taxon>
        <taxon>Euglenozoa</taxon>
        <taxon>Kinetoplastea</taxon>
        <taxon>Metakinetoplastina</taxon>
        <taxon>Trypanosomatida</taxon>
        <taxon>Trypanosomatidae</taxon>
        <taxon>Leishmaniinae</taxon>
        <taxon>Leishmania</taxon>
    </lineage>
</organism>
<feature type="region of interest" description="Disordered" evidence="2">
    <location>
        <begin position="717"/>
        <end position="785"/>
    </location>
</feature>
<comment type="caution">
    <text evidence="3">The sequence shown here is derived from an EMBL/GenBank/DDBJ whole genome shotgun (WGS) entry which is preliminary data.</text>
</comment>
<feature type="region of interest" description="Disordered" evidence="2">
    <location>
        <begin position="559"/>
        <end position="611"/>
    </location>
</feature>
<feature type="region of interest" description="Disordered" evidence="2">
    <location>
        <begin position="1362"/>
        <end position="1479"/>
    </location>
</feature>
<feature type="region of interest" description="Disordered" evidence="2">
    <location>
        <begin position="1023"/>
        <end position="1047"/>
    </location>
</feature>
<feature type="compositionally biased region" description="Low complexity" evidence="2">
    <location>
        <begin position="1206"/>
        <end position="1219"/>
    </location>
</feature>
<evidence type="ECO:0000313" key="4">
    <source>
        <dbReference type="Proteomes" id="UP000673552"/>
    </source>
</evidence>
<evidence type="ECO:0000256" key="2">
    <source>
        <dbReference type="SAM" id="MobiDB-lite"/>
    </source>
</evidence>
<keyword evidence="1" id="KW-0175">Coiled coil</keyword>
<evidence type="ECO:0000256" key="1">
    <source>
        <dbReference type="SAM" id="Coils"/>
    </source>
</evidence>
<dbReference type="OrthoDB" id="266868at2759"/>
<name>A0A836HFK7_9TRYP</name>
<feature type="compositionally biased region" description="Basic and acidic residues" evidence="2">
    <location>
        <begin position="766"/>
        <end position="775"/>
    </location>
</feature>
<dbReference type="EMBL" id="JAFEUZ010000025">
    <property type="protein sequence ID" value="KAG5476906.1"/>
    <property type="molecule type" value="Genomic_DNA"/>
</dbReference>
<feature type="compositionally biased region" description="Low complexity" evidence="2">
    <location>
        <begin position="525"/>
        <end position="543"/>
    </location>
</feature>
<feature type="compositionally biased region" description="Low complexity" evidence="2">
    <location>
        <begin position="717"/>
        <end position="726"/>
    </location>
</feature>
<dbReference type="GeneID" id="92515223"/>
<dbReference type="RefSeq" id="XP_067178076.1">
    <property type="nucleotide sequence ID" value="XM_067322711.1"/>
</dbReference>
<feature type="compositionally biased region" description="Low complexity" evidence="2">
    <location>
        <begin position="559"/>
        <end position="579"/>
    </location>
</feature>
<feature type="region of interest" description="Disordered" evidence="2">
    <location>
        <begin position="1152"/>
        <end position="1249"/>
    </location>
</feature>